<comment type="caution">
    <text evidence="2">The sequence shown here is derived from an EMBL/GenBank/DDBJ whole genome shotgun (WGS) entry which is preliminary data.</text>
</comment>
<protein>
    <recommendedName>
        <fullName evidence="4">DUF4129 domain-containing protein</fullName>
    </recommendedName>
</protein>
<keyword evidence="1" id="KW-0812">Transmembrane</keyword>
<keyword evidence="1" id="KW-1133">Transmembrane helix</keyword>
<feature type="transmembrane region" description="Helical" evidence="1">
    <location>
        <begin position="31"/>
        <end position="57"/>
    </location>
</feature>
<evidence type="ECO:0000313" key="3">
    <source>
        <dbReference type="Proteomes" id="UP000798808"/>
    </source>
</evidence>
<keyword evidence="1" id="KW-0472">Membrane</keyword>
<dbReference type="Proteomes" id="UP000798808">
    <property type="component" value="Unassembled WGS sequence"/>
</dbReference>
<gene>
    <name evidence="2" type="ORF">E1163_01065</name>
</gene>
<proteinExistence type="predicted"/>
<dbReference type="RefSeq" id="WP_155168671.1">
    <property type="nucleotide sequence ID" value="NZ_BAAAFL010000002.1"/>
</dbReference>
<name>A0ABW9RI10_9BACT</name>
<accession>A0ABW9RI10</accession>
<organism evidence="2 3">
    <name type="scientific">Fulvivirga kasyanovii</name>
    <dbReference type="NCBI Taxonomy" id="396812"/>
    <lineage>
        <taxon>Bacteria</taxon>
        <taxon>Pseudomonadati</taxon>
        <taxon>Bacteroidota</taxon>
        <taxon>Cytophagia</taxon>
        <taxon>Cytophagales</taxon>
        <taxon>Fulvivirgaceae</taxon>
        <taxon>Fulvivirga</taxon>
    </lineage>
</organism>
<evidence type="ECO:0000313" key="2">
    <source>
        <dbReference type="EMBL" id="MTI23532.1"/>
    </source>
</evidence>
<dbReference type="EMBL" id="SMLW01000223">
    <property type="protein sequence ID" value="MTI23532.1"/>
    <property type="molecule type" value="Genomic_DNA"/>
</dbReference>
<keyword evidence="3" id="KW-1185">Reference proteome</keyword>
<reference evidence="2 3" key="1">
    <citation type="submission" date="2019-02" db="EMBL/GenBank/DDBJ databases">
        <authorList>
            <person name="Goldberg S.R."/>
            <person name="Haltli B.A."/>
            <person name="Correa H."/>
            <person name="Russell K.G."/>
        </authorList>
    </citation>
    <scope>NUCLEOTIDE SEQUENCE [LARGE SCALE GENOMIC DNA]</scope>
    <source>
        <strain evidence="2 3">JCM 16186</strain>
    </source>
</reference>
<evidence type="ECO:0000256" key="1">
    <source>
        <dbReference type="SAM" id="Phobius"/>
    </source>
</evidence>
<evidence type="ECO:0008006" key="4">
    <source>
        <dbReference type="Google" id="ProtNLM"/>
    </source>
</evidence>
<sequence>MSTISLQNSIHLENRLRPIDFIARAINGVKLFFGLFGIVVLAPLLLCTLPFAILYFARLNRKMKNVFDQVYNEIDTTDERALMEMHLHAEDMLEDIKHAKKTANIFEGAFITKPVAQQLHRLCFQVKNFEETIKNAAYPHIDTPLSDEDVNYLVKKFEQFEDWNASAGLTA</sequence>